<dbReference type="PANTHER" id="PTHR13500:SF0">
    <property type="entry name" value="NUCLEOLAR PRE-RIBOSOMAL-ASSOCIATED PROTEIN 1"/>
    <property type="match status" value="1"/>
</dbReference>
<dbReference type="GO" id="GO:0005730">
    <property type="term" value="C:nucleolus"/>
    <property type="evidence" value="ECO:0007669"/>
    <property type="project" value="TreeGrafter"/>
</dbReference>
<feature type="non-terminal residue" evidence="2">
    <location>
        <position position="178"/>
    </location>
</feature>
<name>A0A0D8XN61_DICVI</name>
<proteinExistence type="predicted"/>
<dbReference type="GO" id="GO:0000463">
    <property type="term" value="P:maturation of LSU-rRNA from tricistronic rRNA transcript (SSU-rRNA, 5.8S rRNA, LSU-rRNA)"/>
    <property type="evidence" value="ECO:0007669"/>
    <property type="project" value="TreeGrafter"/>
</dbReference>
<dbReference type="InterPro" id="IPR039844">
    <property type="entry name" value="URB1"/>
</dbReference>
<sequence>MKTFFFKELDVDAVEDRYKYLYLYLLRLFKQSIESVSPRLSHVVSHFFSRVSKLFLHPESPLFTAVLSFLSLKPIIDLNNVPELYKLLLSSSANHYKEEREWILTLISEGLIEPMDYNVLQNRCGVKLLLSLFPTCMVDMVSRRLILNILKAAVLMPSVAHDLFYRMNLHAWIASIIT</sequence>
<keyword evidence="3" id="KW-1185">Reference proteome</keyword>
<reference evidence="3" key="2">
    <citation type="journal article" date="2016" name="Sci. Rep.">
        <title>Dictyocaulus viviparus genome, variome and transcriptome elucidate lungworm biology and support future intervention.</title>
        <authorList>
            <person name="McNulty S.N."/>
            <person name="Strube C."/>
            <person name="Rosa B.A."/>
            <person name="Martin J.C."/>
            <person name="Tyagi R."/>
            <person name="Choi Y.J."/>
            <person name="Wang Q."/>
            <person name="Hallsworth Pepin K."/>
            <person name="Zhang X."/>
            <person name="Ozersky P."/>
            <person name="Wilson R.K."/>
            <person name="Sternberg P.W."/>
            <person name="Gasser R.B."/>
            <person name="Mitreva M."/>
        </authorList>
    </citation>
    <scope>NUCLEOTIDE SEQUENCE [LARGE SCALE GENOMIC DNA]</scope>
    <source>
        <strain evidence="3">HannoverDv2000</strain>
    </source>
</reference>
<dbReference type="Pfam" id="PF16201">
    <property type="entry name" value="NopRA1"/>
    <property type="match status" value="1"/>
</dbReference>
<dbReference type="STRING" id="29172.A0A0D8XN61"/>
<dbReference type="EMBL" id="KN716375">
    <property type="protein sequence ID" value="KJH45985.1"/>
    <property type="molecule type" value="Genomic_DNA"/>
</dbReference>
<dbReference type="GO" id="GO:0000466">
    <property type="term" value="P:maturation of 5.8S rRNA from tricistronic rRNA transcript (SSU-rRNA, 5.8S rRNA, LSU-rRNA)"/>
    <property type="evidence" value="ECO:0007669"/>
    <property type="project" value="TreeGrafter"/>
</dbReference>
<dbReference type="PANTHER" id="PTHR13500">
    <property type="entry name" value="NUCLEOLAR PRERIBOSOMAL-ASSOCIATED PROTEIN 1"/>
    <property type="match status" value="1"/>
</dbReference>
<gene>
    <name evidence="2" type="ORF">DICVIV_07943</name>
</gene>
<reference evidence="2 3" key="1">
    <citation type="submission" date="2013-11" db="EMBL/GenBank/DDBJ databases">
        <title>Draft genome of the bovine lungworm Dictyocaulus viviparus.</title>
        <authorList>
            <person name="Mitreva M."/>
        </authorList>
    </citation>
    <scope>NUCLEOTIDE SEQUENCE [LARGE SCALE GENOMIC DNA]</scope>
    <source>
        <strain evidence="2 3">HannoverDv2000</strain>
    </source>
</reference>
<evidence type="ECO:0000259" key="1">
    <source>
        <dbReference type="Pfam" id="PF16201"/>
    </source>
</evidence>
<dbReference type="Proteomes" id="UP000053766">
    <property type="component" value="Unassembled WGS sequence"/>
</dbReference>
<accession>A0A0D8XN61</accession>
<evidence type="ECO:0000313" key="2">
    <source>
        <dbReference type="EMBL" id="KJH45985.1"/>
    </source>
</evidence>
<evidence type="ECO:0000313" key="3">
    <source>
        <dbReference type="Proteomes" id="UP000053766"/>
    </source>
</evidence>
<dbReference type="OrthoDB" id="72892at2759"/>
<dbReference type="AlphaFoldDB" id="A0A0D8XN61"/>
<dbReference type="InterPro" id="IPR032436">
    <property type="entry name" value="URB1_C"/>
</dbReference>
<feature type="domain" description="URB1 C-terminal" evidence="1">
    <location>
        <begin position="18"/>
        <end position="172"/>
    </location>
</feature>
<organism evidence="2 3">
    <name type="scientific">Dictyocaulus viviparus</name>
    <name type="common">Bovine lungworm</name>
    <dbReference type="NCBI Taxonomy" id="29172"/>
    <lineage>
        <taxon>Eukaryota</taxon>
        <taxon>Metazoa</taxon>
        <taxon>Ecdysozoa</taxon>
        <taxon>Nematoda</taxon>
        <taxon>Chromadorea</taxon>
        <taxon>Rhabditida</taxon>
        <taxon>Rhabditina</taxon>
        <taxon>Rhabditomorpha</taxon>
        <taxon>Strongyloidea</taxon>
        <taxon>Metastrongylidae</taxon>
        <taxon>Dictyocaulus</taxon>
    </lineage>
</organism>
<protein>
    <recommendedName>
        <fullName evidence="1">URB1 C-terminal domain-containing protein</fullName>
    </recommendedName>
</protein>